<dbReference type="Proteomes" id="UP000792457">
    <property type="component" value="Unassembled WGS sequence"/>
</dbReference>
<dbReference type="GO" id="GO:0016491">
    <property type="term" value="F:oxidoreductase activity"/>
    <property type="evidence" value="ECO:0007669"/>
    <property type="project" value="UniProtKB-KW"/>
</dbReference>
<dbReference type="InterPro" id="IPR002347">
    <property type="entry name" value="SDR_fam"/>
</dbReference>
<dbReference type="PRINTS" id="PR00081">
    <property type="entry name" value="GDHRDH"/>
</dbReference>
<evidence type="ECO:0000256" key="1">
    <source>
        <dbReference type="ARBA" id="ARBA00023002"/>
    </source>
</evidence>
<evidence type="ECO:0000256" key="2">
    <source>
        <dbReference type="RuleBase" id="RU000363"/>
    </source>
</evidence>
<organism evidence="4 5">
    <name type="scientific">Ladona fulva</name>
    <name type="common">Scarce chaser dragonfly</name>
    <name type="synonym">Libellula fulva</name>
    <dbReference type="NCBI Taxonomy" id="123851"/>
    <lineage>
        <taxon>Eukaryota</taxon>
        <taxon>Metazoa</taxon>
        <taxon>Ecdysozoa</taxon>
        <taxon>Arthropoda</taxon>
        <taxon>Hexapoda</taxon>
        <taxon>Insecta</taxon>
        <taxon>Pterygota</taxon>
        <taxon>Palaeoptera</taxon>
        <taxon>Odonata</taxon>
        <taxon>Epiprocta</taxon>
        <taxon>Anisoptera</taxon>
        <taxon>Libelluloidea</taxon>
        <taxon>Libellulidae</taxon>
        <taxon>Ladona</taxon>
    </lineage>
</organism>
<proteinExistence type="inferred from homology"/>
<keyword evidence="1" id="KW-0560">Oxidoreductase</keyword>
<dbReference type="EMBL" id="KZ308349">
    <property type="protein sequence ID" value="KAG8227943.1"/>
    <property type="molecule type" value="Genomic_DNA"/>
</dbReference>
<reference evidence="4" key="2">
    <citation type="submission" date="2017-10" db="EMBL/GenBank/DDBJ databases">
        <title>Ladona fulva Genome sequencing and assembly.</title>
        <authorList>
            <person name="Murali S."/>
            <person name="Richards S."/>
            <person name="Bandaranaike D."/>
            <person name="Bellair M."/>
            <person name="Blankenburg K."/>
            <person name="Chao H."/>
            <person name="Dinh H."/>
            <person name="Doddapaneni H."/>
            <person name="Dugan-Rocha S."/>
            <person name="Elkadiri S."/>
            <person name="Gnanaolivu R."/>
            <person name="Hernandez B."/>
            <person name="Skinner E."/>
            <person name="Javaid M."/>
            <person name="Lee S."/>
            <person name="Li M."/>
            <person name="Ming W."/>
            <person name="Munidasa M."/>
            <person name="Muniz J."/>
            <person name="Nguyen L."/>
            <person name="Hughes D."/>
            <person name="Osuji N."/>
            <person name="Pu L.-L."/>
            <person name="Puazo M."/>
            <person name="Qu C."/>
            <person name="Quiroz J."/>
            <person name="Raj R."/>
            <person name="Weissenberger G."/>
            <person name="Xin Y."/>
            <person name="Zou X."/>
            <person name="Han Y."/>
            <person name="Worley K."/>
            <person name="Muzny D."/>
            <person name="Gibbs R."/>
        </authorList>
    </citation>
    <scope>NUCLEOTIDE SEQUENCE</scope>
    <source>
        <strain evidence="4">Sampled in the wild</strain>
    </source>
</reference>
<keyword evidence="5" id="KW-1185">Reference proteome</keyword>
<dbReference type="PRINTS" id="PR00080">
    <property type="entry name" value="SDRFAMILY"/>
</dbReference>
<dbReference type="PANTHER" id="PTHR43313:SF36">
    <property type="entry name" value="D-BETA-HYDROXYBUTYRATE DEHYDROGENASE, MITOCHONDRIAL"/>
    <property type="match status" value="1"/>
</dbReference>
<protein>
    <submittedName>
        <fullName evidence="4">Uncharacterized protein</fullName>
    </submittedName>
</protein>
<accession>A0A8K0P0A4</accession>
<dbReference type="AlphaFoldDB" id="A0A8K0P0A4"/>
<dbReference type="PROSITE" id="PS00061">
    <property type="entry name" value="ADH_SHORT"/>
    <property type="match status" value="1"/>
</dbReference>
<dbReference type="InterPro" id="IPR020904">
    <property type="entry name" value="Sc_DH/Rdtase_CS"/>
</dbReference>
<dbReference type="PANTHER" id="PTHR43313">
    <property type="entry name" value="SHORT-CHAIN DEHYDROGENASE/REDUCTASE FAMILY 9C"/>
    <property type="match status" value="1"/>
</dbReference>
<comment type="similarity">
    <text evidence="2">Belongs to the short-chain dehydrogenases/reductases (SDR) family.</text>
</comment>
<comment type="caution">
    <text evidence="4">The sequence shown here is derived from an EMBL/GenBank/DDBJ whole genome shotgun (WGS) entry which is preliminary data.</text>
</comment>
<dbReference type="SUPFAM" id="SSF51735">
    <property type="entry name" value="NAD(P)-binding Rossmann-fold domains"/>
    <property type="match status" value="1"/>
</dbReference>
<evidence type="ECO:0000313" key="5">
    <source>
        <dbReference type="Proteomes" id="UP000792457"/>
    </source>
</evidence>
<evidence type="ECO:0000313" key="4">
    <source>
        <dbReference type="EMBL" id="KAG8227943.1"/>
    </source>
</evidence>
<reference evidence="4" key="1">
    <citation type="submission" date="2013-04" db="EMBL/GenBank/DDBJ databases">
        <authorList>
            <person name="Qu J."/>
            <person name="Murali S.C."/>
            <person name="Bandaranaike D."/>
            <person name="Bellair M."/>
            <person name="Blankenburg K."/>
            <person name="Chao H."/>
            <person name="Dinh H."/>
            <person name="Doddapaneni H."/>
            <person name="Downs B."/>
            <person name="Dugan-Rocha S."/>
            <person name="Elkadiri S."/>
            <person name="Gnanaolivu R.D."/>
            <person name="Hernandez B."/>
            <person name="Javaid M."/>
            <person name="Jayaseelan J.C."/>
            <person name="Lee S."/>
            <person name="Li M."/>
            <person name="Ming W."/>
            <person name="Munidasa M."/>
            <person name="Muniz J."/>
            <person name="Nguyen L."/>
            <person name="Ongeri F."/>
            <person name="Osuji N."/>
            <person name="Pu L.-L."/>
            <person name="Puazo M."/>
            <person name="Qu C."/>
            <person name="Quiroz J."/>
            <person name="Raj R."/>
            <person name="Weissenberger G."/>
            <person name="Xin Y."/>
            <person name="Zou X."/>
            <person name="Han Y."/>
            <person name="Richards S."/>
            <person name="Worley K."/>
            <person name="Muzny D."/>
            <person name="Gibbs R."/>
        </authorList>
    </citation>
    <scope>NUCLEOTIDE SEQUENCE</scope>
    <source>
        <strain evidence="4">Sampled in the wild</strain>
    </source>
</reference>
<feature type="region of interest" description="Disordered" evidence="3">
    <location>
        <begin position="304"/>
        <end position="326"/>
    </location>
</feature>
<dbReference type="OrthoDB" id="294295at2759"/>
<gene>
    <name evidence="4" type="ORF">J437_LFUL018525</name>
</gene>
<dbReference type="GO" id="GO:0008202">
    <property type="term" value="P:steroid metabolic process"/>
    <property type="evidence" value="ECO:0007669"/>
    <property type="project" value="TreeGrafter"/>
</dbReference>
<dbReference type="Gene3D" id="3.40.50.720">
    <property type="entry name" value="NAD(P)-binding Rossmann-like Domain"/>
    <property type="match status" value="1"/>
</dbReference>
<dbReference type="InterPro" id="IPR036291">
    <property type="entry name" value="NAD(P)-bd_dom_sf"/>
</dbReference>
<sequence length="326" mass="36729">MAQRLDAMGVKVFAGCLFPNGDGAIQLKSSCSPRLTILPLDVTSDEQVESAAKAVSAELGEEPLWCVVNNAGVAVTTEVEWCPLETYTKMWEVNTLGSIRVTKAFLPLVRKRPRVTTDSHTGRLVYVTSLAGRYTFPGFTAYSMSKSAVCSFVDGLRREMKKWSLSVHTIEPSLYRTTISEENVISGAMQKCWESCSEDVQTNYGEQYFEEFKMSIMKVLRKARPKTMISEVVDDMLHAAVGEQPMARYVPNMVVQLRAKILTSLPTEVLDYFMCHSAQPSTPPAAVRKHPPSLREMKRYWSMPEKRRLSEDNSTKFVFPERKGEQ</sequence>
<dbReference type="Pfam" id="PF00106">
    <property type="entry name" value="adh_short"/>
    <property type="match status" value="1"/>
</dbReference>
<name>A0A8K0P0A4_LADFU</name>
<evidence type="ECO:0000256" key="3">
    <source>
        <dbReference type="SAM" id="MobiDB-lite"/>
    </source>
</evidence>